<accession>A0A6J4QK52</accession>
<gene>
    <name evidence="1" type="ORF">AVDCRST_MAG82-3308</name>
</gene>
<proteinExistence type="predicted"/>
<reference evidence="1" key="1">
    <citation type="submission" date="2020-02" db="EMBL/GenBank/DDBJ databases">
        <authorList>
            <person name="Meier V. D."/>
        </authorList>
    </citation>
    <scope>NUCLEOTIDE SEQUENCE</scope>
    <source>
        <strain evidence="1">AVDCRST_MAG82</strain>
    </source>
</reference>
<evidence type="ECO:0000313" key="1">
    <source>
        <dbReference type="EMBL" id="CAA9445792.1"/>
    </source>
</evidence>
<sequence>MGLVPSVDLRVLHLVRDPRAAAYSWLKKKPQP</sequence>
<protein>
    <recommendedName>
        <fullName evidence="2">Sulfotransferase</fullName>
    </recommendedName>
</protein>
<name>A0A6J4QK52_9ACTN</name>
<dbReference type="EMBL" id="CADCVA010000402">
    <property type="protein sequence ID" value="CAA9445792.1"/>
    <property type="molecule type" value="Genomic_DNA"/>
</dbReference>
<feature type="non-terminal residue" evidence="1">
    <location>
        <position position="32"/>
    </location>
</feature>
<evidence type="ECO:0008006" key="2">
    <source>
        <dbReference type="Google" id="ProtNLM"/>
    </source>
</evidence>
<dbReference type="AlphaFoldDB" id="A0A6J4QK52"/>
<organism evidence="1">
    <name type="scientific">uncultured Rubrobacteraceae bacterium</name>
    <dbReference type="NCBI Taxonomy" id="349277"/>
    <lineage>
        <taxon>Bacteria</taxon>
        <taxon>Bacillati</taxon>
        <taxon>Actinomycetota</taxon>
        <taxon>Rubrobacteria</taxon>
        <taxon>Rubrobacterales</taxon>
        <taxon>Rubrobacteraceae</taxon>
        <taxon>environmental samples</taxon>
    </lineage>
</organism>